<proteinExistence type="predicted"/>
<keyword evidence="1" id="KW-0812">Transmembrane</keyword>
<dbReference type="EMBL" id="LAZR01000299">
    <property type="protein sequence ID" value="KKN76175.1"/>
    <property type="molecule type" value="Genomic_DNA"/>
</dbReference>
<reference evidence="2" key="1">
    <citation type="journal article" date="2015" name="Nature">
        <title>Complex archaea that bridge the gap between prokaryotes and eukaryotes.</title>
        <authorList>
            <person name="Spang A."/>
            <person name="Saw J.H."/>
            <person name="Jorgensen S.L."/>
            <person name="Zaremba-Niedzwiedzka K."/>
            <person name="Martijn J."/>
            <person name="Lind A.E."/>
            <person name="van Eijk R."/>
            <person name="Schleper C."/>
            <person name="Guy L."/>
            <person name="Ettema T.J."/>
        </authorList>
    </citation>
    <scope>NUCLEOTIDE SEQUENCE</scope>
</reference>
<protein>
    <submittedName>
        <fullName evidence="2">Uncharacterized protein</fullName>
    </submittedName>
</protein>
<organism evidence="2">
    <name type="scientific">marine sediment metagenome</name>
    <dbReference type="NCBI Taxonomy" id="412755"/>
    <lineage>
        <taxon>unclassified sequences</taxon>
        <taxon>metagenomes</taxon>
        <taxon>ecological metagenomes</taxon>
    </lineage>
</organism>
<evidence type="ECO:0000256" key="1">
    <source>
        <dbReference type="SAM" id="Phobius"/>
    </source>
</evidence>
<accession>A0A0F9T4M9</accession>
<keyword evidence="1" id="KW-1133">Transmembrane helix</keyword>
<comment type="caution">
    <text evidence="2">The sequence shown here is derived from an EMBL/GenBank/DDBJ whole genome shotgun (WGS) entry which is preliminary data.</text>
</comment>
<feature type="transmembrane region" description="Helical" evidence="1">
    <location>
        <begin position="12"/>
        <end position="30"/>
    </location>
</feature>
<keyword evidence="1" id="KW-0472">Membrane</keyword>
<evidence type="ECO:0000313" key="2">
    <source>
        <dbReference type="EMBL" id="KKN76175.1"/>
    </source>
</evidence>
<feature type="transmembrane region" description="Helical" evidence="1">
    <location>
        <begin position="36"/>
        <end position="52"/>
    </location>
</feature>
<dbReference type="AlphaFoldDB" id="A0A0F9T4M9"/>
<gene>
    <name evidence="2" type="ORF">LCGC14_0373860</name>
</gene>
<name>A0A0F9T4M9_9ZZZZ</name>
<sequence length="59" mass="6447">MKVKVNGYASRKFLVTMYGMTGGFALAYFGKLDANMAMIVAAGIASYNWANVRERSSTD</sequence>